<comment type="caution">
    <text evidence="6">The sequence shown here is derived from an EMBL/GenBank/DDBJ whole genome shotgun (WGS) entry which is preliminary data.</text>
</comment>
<dbReference type="RefSeq" id="WP_012075271.1">
    <property type="nucleotide sequence ID" value="NZ_JAOYTE010000032.1"/>
</dbReference>
<dbReference type="PROSITE" id="PS50931">
    <property type="entry name" value="HTH_LYSR"/>
    <property type="match status" value="1"/>
</dbReference>
<dbReference type="PANTHER" id="PTHR30537:SF5">
    <property type="entry name" value="HTH-TYPE TRANSCRIPTIONAL ACTIVATOR TTDR-RELATED"/>
    <property type="match status" value="1"/>
</dbReference>
<evidence type="ECO:0000259" key="5">
    <source>
        <dbReference type="PROSITE" id="PS50931"/>
    </source>
</evidence>
<name>A0ABD7JXM5_PSEAI</name>
<proteinExistence type="inferred from homology"/>
<dbReference type="GO" id="GO:0003677">
    <property type="term" value="F:DNA binding"/>
    <property type="evidence" value="ECO:0007669"/>
    <property type="project" value="UniProtKB-KW"/>
</dbReference>
<dbReference type="FunFam" id="1.10.10.10:FF:000001">
    <property type="entry name" value="LysR family transcriptional regulator"/>
    <property type="match status" value="1"/>
</dbReference>
<dbReference type="CDD" id="cd08422">
    <property type="entry name" value="PBP2_CrgA_like"/>
    <property type="match status" value="1"/>
</dbReference>
<dbReference type="InterPro" id="IPR005119">
    <property type="entry name" value="LysR_subst-bd"/>
</dbReference>
<keyword evidence="3" id="KW-0238">DNA-binding</keyword>
<comment type="similarity">
    <text evidence="1">Belongs to the LysR transcriptional regulatory family.</text>
</comment>
<sequence>MDLLQGIRTFVRVVEHGSFTQAARLLGTSPATVSRQVAGLEQALSARLLQRNTRSVVVTETGLRYYEHCKQILRTVAAAAADVEDSQSHPSGRLRVHAATELGLGHLMPLLADYLDRYPEVCVDLSLTQDSPALLDEGLDMLVVLGRALPDSSLVARELGHVFSVACAAPAYLERHGAPRSPWELRHHRCLQIAGASGAQAWSFVHDGAEARVEVRDVLKVNLPEAACLAASAGLGVCLLPGFVAARALQDGRLLRVLPDYRLLPREVFALYPSRRYLDAKIRTWIDFLRERLPLALERDRAILDDRRHWAPGWT</sequence>
<dbReference type="InterPro" id="IPR036390">
    <property type="entry name" value="WH_DNA-bd_sf"/>
</dbReference>
<keyword evidence="2" id="KW-0805">Transcription regulation</keyword>
<dbReference type="AlphaFoldDB" id="A0ABD7JXM5"/>
<gene>
    <name evidence="6" type="ORF">DY940_24925</name>
</gene>
<evidence type="ECO:0000256" key="1">
    <source>
        <dbReference type="ARBA" id="ARBA00009437"/>
    </source>
</evidence>
<dbReference type="Pfam" id="PF03466">
    <property type="entry name" value="LysR_substrate"/>
    <property type="match status" value="1"/>
</dbReference>
<evidence type="ECO:0000256" key="3">
    <source>
        <dbReference type="ARBA" id="ARBA00023125"/>
    </source>
</evidence>
<dbReference type="Gene3D" id="3.40.190.290">
    <property type="match status" value="1"/>
</dbReference>
<evidence type="ECO:0000313" key="6">
    <source>
        <dbReference type="EMBL" id="RTS42205.1"/>
    </source>
</evidence>
<dbReference type="InterPro" id="IPR036388">
    <property type="entry name" value="WH-like_DNA-bd_sf"/>
</dbReference>
<accession>A0ABD7JXM5</accession>
<dbReference type="PANTHER" id="PTHR30537">
    <property type="entry name" value="HTH-TYPE TRANSCRIPTIONAL REGULATOR"/>
    <property type="match status" value="1"/>
</dbReference>
<protein>
    <submittedName>
        <fullName evidence="6">LysR family transcriptional regulator</fullName>
    </submittedName>
</protein>
<dbReference type="SUPFAM" id="SSF53850">
    <property type="entry name" value="Periplasmic binding protein-like II"/>
    <property type="match status" value="1"/>
</dbReference>
<dbReference type="EMBL" id="RXTL01000032">
    <property type="protein sequence ID" value="RTS42205.1"/>
    <property type="molecule type" value="Genomic_DNA"/>
</dbReference>
<dbReference type="Proteomes" id="UP000276985">
    <property type="component" value="Unassembled WGS sequence"/>
</dbReference>
<dbReference type="SUPFAM" id="SSF46785">
    <property type="entry name" value="Winged helix' DNA-binding domain"/>
    <property type="match status" value="1"/>
</dbReference>
<dbReference type="InterPro" id="IPR058163">
    <property type="entry name" value="LysR-type_TF_proteobact-type"/>
</dbReference>
<keyword evidence="4" id="KW-0804">Transcription</keyword>
<dbReference type="Pfam" id="PF00126">
    <property type="entry name" value="HTH_1"/>
    <property type="match status" value="1"/>
</dbReference>
<evidence type="ECO:0000313" key="7">
    <source>
        <dbReference type="Proteomes" id="UP000276985"/>
    </source>
</evidence>
<feature type="domain" description="HTH lysR-type" evidence="5">
    <location>
        <begin position="1"/>
        <end position="59"/>
    </location>
</feature>
<reference evidence="6 7" key="1">
    <citation type="submission" date="2018-12" db="EMBL/GenBank/DDBJ databases">
        <title>Pseudomonas aeruginosa Diversity Panel.</title>
        <authorList>
            <person name="Snesrud E."/>
            <person name="Mcgann P."/>
        </authorList>
    </citation>
    <scope>NUCLEOTIDE SEQUENCE [LARGE SCALE GENOMIC DNA]</scope>
    <source>
        <strain evidence="6 7">MRSN6241</strain>
    </source>
</reference>
<dbReference type="InterPro" id="IPR000847">
    <property type="entry name" value="LysR_HTH_N"/>
</dbReference>
<evidence type="ECO:0000256" key="4">
    <source>
        <dbReference type="ARBA" id="ARBA00023163"/>
    </source>
</evidence>
<dbReference type="Gene3D" id="1.10.10.10">
    <property type="entry name" value="Winged helix-like DNA-binding domain superfamily/Winged helix DNA-binding domain"/>
    <property type="match status" value="1"/>
</dbReference>
<evidence type="ECO:0000256" key="2">
    <source>
        <dbReference type="ARBA" id="ARBA00023015"/>
    </source>
</evidence>
<organism evidence="6 7">
    <name type="scientific">Pseudomonas aeruginosa</name>
    <dbReference type="NCBI Taxonomy" id="287"/>
    <lineage>
        <taxon>Bacteria</taxon>
        <taxon>Pseudomonadati</taxon>
        <taxon>Pseudomonadota</taxon>
        <taxon>Gammaproteobacteria</taxon>
        <taxon>Pseudomonadales</taxon>
        <taxon>Pseudomonadaceae</taxon>
        <taxon>Pseudomonas</taxon>
    </lineage>
</organism>